<comment type="similarity">
    <text evidence="2 6">Belongs to the ABC-3 integral membrane protein family.</text>
</comment>
<dbReference type="Pfam" id="PF00950">
    <property type="entry name" value="ABC-3"/>
    <property type="match status" value="1"/>
</dbReference>
<dbReference type="PANTHER" id="PTHR30477">
    <property type="entry name" value="ABC-TRANSPORTER METAL-BINDING PROTEIN"/>
    <property type="match status" value="1"/>
</dbReference>
<evidence type="ECO:0000313" key="10">
    <source>
        <dbReference type="Proteomes" id="UP000033457"/>
    </source>
</evidence>
<dbReference type="GO" id="GO:0043190">
    <property type="term" value="C:ATP-binding cassette (ABC) transporter complex"/>
    <property type="evidence" value="ECO:0007669"/>
    <property type="project" value="InterPro"/>
</dbReference>
<feature type="transmembrane region" description="Helical" evidence="7">
    <location>
        <begin position="227"/>
        <end position="247"/>
    </location>
</feature>
<reference evidence="8 10" key="1">
    <citation type="journal article" date="2015" name="Genome Announc.">
        <title>Complete Genome Sequence of Corynebacterium kutscheri DSM 20755, a Corynebacterial Type Strain with Remarkably Low G+C Content of Chromosomal DNA.</title>
        <authorList>
            <person name="Ruckert C."/>
            <person name="Albersmeier A."/>
            <person name="Winkler A."/>
            <person name="Tauch A."/>
        </authorList>
    </citation>
    <scope>NUCLEOTIDE SEQUENCE [LARGE SCALE GENOMIC DNA]</scope>
    <source>
        <strain evidence="8 10">DSM 20755</strain>
    </source>
</reference>
<feature type="transmembrane region" description="Helical" evidence="7">
    <location>
        <begin position="44"/>
        <end position="64"/>
    </location>
</feature>
<evidence type="ECO:0000256" key="3">
    <source>
        <dbReference type="ARBA" id="ARBA00022692"/>
    </source>
</evidence>
<evidence type="ECO:0000256" key="2">
    <source>
        <dbReference type="ARBA" id="ARBA00008034"/>
    </source>
</evidence>
<feature type="transmembrane region" description="Helical" evidence="7">
    <location>
        <begin position="204"/>
        <end position="220"/>
    </location>
</feature>
<dbReference type="PANTHER" id="PTHR30477:SF0">
    <property type="entry name" value="METAL TRANSPORT SYSTEM MEMBRANE PROTEIN TM_0125-RELATED"/>
    <property type="match status" value="1"/>
</dbReference>
<protein>
    <submittedName>
        <fullName evidence="9">ABC transporter permease protein</fullName>
    </submittedName>
    <submittedName>
        <fullName evidence="8">Anchored repeat-type ABC transporter, permease subunit</fullName>
    </submittedName>
</protein>
<accession>A0A0F6R124</accession>
<dbReference type="NCBIfam" id="TIGR03770">
    <property type="entry name" value="anch_rpt_perm"/>
    <property type="match status" value="1"/>
</dbReference>
<dbReference type="GO" id="GO:0055085">
    <property type="term" value="P:transmembrane transport"/>
    <property type="evidence" value="ECO:0007669"/>
    <property type="project" value="InterPro"/>
</dbReference>
<dbReference type="SUPFAM" id="SSF81345">
    <property type="entry name" value="ABC transporter involved in vitamin B12 uptake, BtuC"/>
    <property type="match status" value="1"/>
</dbReference>
<keyword evidence="4 7" id="KW-1133">Transmembrane helix</keyword>
<dbReference type="EMBL" id="CP011312">
    <property type="protein sequence ID" value="AKE42062.1"/>
    <property type="molecule type" value="Genomic_DNA"/>
</dbReference>
<dbReference type="InterPro" id="IPR037294">
    <property type="entry name" value="ABC_BtuC-like"/>
</dbReference>
<keyword evidence="3 6" id="KW-0812">Transmembrane</keyword>
<dbReference type="RefSeq" id="WP_046440633.1">
    <property type="nucleotide sequence ID" value="NZ_CP011312.1"/>
</dbReference>
<comment type="subcellular location">
    <subcellularLocation>
        <location evidence="6">Cell membrane</location>
        <topology evidence="6">Multi-pass membrane protein</topology>
    </subcellularLocation>
    <subcellularLocation>
        <location evidence="1">Membrane</location>
        <topology evidence="1">Multi-pass membrane protein</topology>
    </subcellularLocation>
</comment>
<evidence type="ECO:0000256" key="6">
    <source>
        <dbReference type="RuleBase" id="RU003943"/>
    </source>
</evidence>
<dbReference type="InterPro" id="IPR022392">
    <property type="entry name" value="Anch_rpt-typ_ABC_trnsprt_perm"/>
</dbReference>
<gene>
    <name evidence="9" type="primary">mntB_2</name>
    <name evidence="9" type="ORF">NCTC949_00932</name>
    <name evidence="8" type="ORF">UL82_09620</name>
</gene>
<dbReference type="CDD" id="cd06550">
    <property type="entry name" value="TM_ABC_iron-siderophores_like"/>
    <property type="match status" value="1"/>
</dbReference>
<keyword evidence="10" id="KW-1185">Reference proteome</keyword>
<feature type="transmembrane region" description="Helical" evidence="7">
    <location>
        <begin position="15"/>
        <end position="37"/>
    </location>
</feature>
<dbReference type="HOGENOM" id="CLU_028808_4_0_11"/>
<name>A0A0F6R124_9CORY</name>
<evidence type="ECO:0000256" key="4">
    <source>
        <dbReference type="ARBA" id="ARBA00022989"/>
    </source>
</evidence>
<dbReference type="InterPro" id="IPR001626">
    <property type="entry name" value="ABC_TroCD"/>
</dbReference>
<dbReference type="KEGG" id="cku:UL82_09620"/>
<organism evidence="8 10">
    <name type="scientific">Corynebacterium kutscheri</name>
    <dbReference type="NCBI Taxonomy" id="35755"/>
    <lineage>
        <taxon>Bacteria</taxon>
        <taxon>Bacillati</taxon>
        <taxon>Actinomycetota</taxon>
        <taxon>Actinomycetes</taxon>
        <taxon>Mycobacteriales</taxon>
        <taxon>Corynebacteriaceae</taxon>
        <taxon>Corynebacterium</taxon>
    </lineage>
</organism>
<dbReference type="EMBL" id="LR134377">
    <property type="protein sequence ID" value="VEH06065.1"/>
    <property type="molecule type" value="Genomic_DNA"/>
</dbReference>
<evidence type="ECO:0000313" key="8">
    <source>
        <dbReference type="EMBL" id="AKE42062.1"/>
    </source>
</evidence>
<sequence length="277" mass="29207">MLSPIDFFYDLNNPALAFLPRALCVAIISAVVCAVVGTHVVTRSMAFIGDAVAHAVFPGIVIAFVLQTSILLGGALAGALVAILIAITSQKRTIKEDSLIGIFFAGAFAIGVLILSRVQGYTANLSSFLLGSIGGASTKDVIIVGIVSAIVITLTLVLSPRFIAITLDRETAHAMRLKVFWLDIALYLLVTASVVISVSTIGNILVLALLITPAATARLLSNHFYQVMLIAAAIGAVGSLLGVYLSWSLDFPTGAMIVVLLCGLFMVVWTVQTYRSR</sequence>
<evidence type="ECO:0000313" key="9">
    <source>
        <dbReference type="EMBL" id="VEH06065.1"/>
    </source>
</evidence>
<evidence type="ECO:0000313" key="11">
    <source>
        <dbReference type="Proteomes" id="UP000271380"/>
    </source>
</evidence>
<feature type="transmembrane region" description="Helical" evidence="7">
    <location>
        <begin position="253"/>
        <end position="271"/>
    </location>
</feature>
<dbReference type="Proteomes" id="UP000033457">
    <property type="component" value="Chromosome"/>
</dbReference>
<dbReference type="Proteomes" id="UP000271380">
    <property type="component" value="Chromosome"/>
</dbReference>
<feature type="transmembrane region" description="Helical" evidence="7">
    <location>
        <begin position="70"/>
        <end position="87"/>
    </location>
</feature>
<dbReference type="GO" id="GO:0010043">
    <property type="term" value="P:response to zinc ion"/>
    <property type="evidence" value="ECO:0007669"/>
    <property type="project" value="TreeGrafter"/>
</dbReference>
<keyword evidence="6" id="KW-0813">Transport</keyword>
<reference evidence="9 11" key="2">
    <citation type="submission" date="2018-12" db="EMBL/GenBank/DDBJ databases">
        <authorList>
            <consortium name="Pathogen Informatics"/>
        </authorList>
    </citation>
    <scope>NUCLEOTIDE SEQUENCE [LARGE SCALE GENOMIC DNA]</scope>
    <source>
        <strain evidence="9 11">NCTC949</strain>
    </source>
</reference>
<keyword evidence="5 7" id="KW-0472">Membrane</keyword>
<dbReference type="Gene3D" id="1.10.3470.10">
    <property type="entry name" value="ABC transporter involved in vitamin B12 uptake, BtuC"/>
    <property type="match status" value="1"/>
</dbReference>
<evidence type="ECO:0000256" key="5">
    <source>
        <dbReference type="ARBA" id="ARBA00023136"/>
    </source>
</evidence>
<feature type="transmembrane region" description="Helical" evidence="7">
    <location>
        <begin position="141"/>
        <end position="158"/>
    </location>
</feature>
<proteinExistence type="inferred from homology"/>
<feature type="transmembrane region" description="Helical" evidence="7">
    <location>
        <begin position="99"/>
        <end position="121"/>
    </location>
</feature>
<dbReference type="OrthoDB" id="1016457at2"/>
<dbReference type="STRING" id="35755.UL82_09620"/>
<evidence type="ECO:0000256" key="1">
    <source>
        <dbReference type="ARBA" id="ARBA00004141"/>
    </source>
</evidence>
<dbReference type="AlphaFoldDB" id="A0A0F6R124"/>
<evidence type="ECO:0000256" key="7">
    <source>
        <dbReference type="SAM" id="Phobius"/>
    </source>
</evidence>